<evidence type="ECO:0000256" key="3">
    <source>
        <dbReference type="ARBA" id="ARBA00022617"/>
    </source>
</evidence>
<dbReference type="Proteomes" id="UP000694918">
    <property type="component" value="Unplaced"/>
</dbReference>
<evidence type="ECO:0000256" key="11">
    <source>
        <dbReference type="PIRSR" id="PIRSR602401-1"/>
    </source>
</evidence>
<keyword evidence="4" id="KW-0812">Transmembrane</keyword>
<dbReference type="GO" id="GO:0020037">
    <property type="term" value="F:heme binding"/>
    <property type="evidence" value="ECO:0007669"/>
    <property type="project" value="InterPro"/>
</dbReference>
<evidence type="ECO:0000313" key="14">
    <source>
        <dbReference type="RefSeq" id="XP_011031606.1"/>
    </source>
</evidence>
<dbReference type="GO" id="GO:0005506">
    <property type="term" value="F:iron ion binding"/>
    <property type="evidence" value="ECO:0007669"/>
    <property type="project" value="InterPro"/>
</dbReference>
<evidence type="ECO:0000256" key="2">
    <source>
        <dbReference type="ARBA" id="ARBA00010617"/>
    </source>
</evidence>
<feature type="binding site" description="axial binding residue" evidence="11">
    <location>
        <position position="450"/>
    </location>
    <ligand>
        <name>heme</name>
        <dbReference type="ChEBI" id="CHEBI:30413"/>
    </ligand>
    <ligandPart>
        <name>Fe</name>
        <dbReference type="ChEBI" id="CHEBI:18248"/>
    </ligandPart>
</feature>
<accession>A0AAJ6UM12</accession>
<dbReference type="InterPro" id="IPR036396">
    <property type="entry name" value="Cyt_P450_sf"/>
</dbReference>
<keyword evidence="6" id="KW-1133">Transmembrane helix</keyword>
<protein>
    <submittedName>
        <fullName evidence="14">Cytochrome P450 734A1-like</fullName>
    </submittedName>
</protein>
<comment type="cofactor">
    <cofactor evidence="11">
        <name>heme</name>
        <dbReference type="ChEBI" id="CHEBI:30413"/>
    </cofactor>
</comment>
<keyword evidence="10" id="KW-0472">Membrane</keyword>
<keyword evidence="3 11" id="KW-0349">Heme</keyword>
<proteinExistence type="inferred from homology"/>
<evidence type="ECO:0000256" key="4">
    <source>
        <dbReference type="ARBA" id="ARBA00022692"/>
    </source>
</evidence>
<dbReference type="RefSeq" id="XP_011031606.1">
    <property type="nucleotide sequence ID" value="XM_011033304.1"/>
</dbReference>
<dbReference type="PRINTS" id="PR00463">
    <property type="entry name" value="EP450I"/>
</dbReference>
<evidence type="ECO:0000256" key="8">
    <source>
        <dbReference type="ARBA" id="ARBA00023004"/>
    </source>
</evidence>
<dbReference type="PANTHER" id="PTHR24282">
    <property type="entry name" value="CYTOCHROME P450 FAMILY MEMBER"/>
    <property type="match status" value="1"/>
</dbReference>
<evidence type="ECO:0000256" key="1">
    <source>
        <dbReference type="ARBA" id="ARBA00004167"/>
    </source>
</evidence>
<keyword evidence="13" id="KW-1185">Reference proteome</keyword>
<comment type="similarity">
    <text evidence="2 12">Belongs to the cytochrome P450 family.</text>
</comment>
<keyword evidence="8 11" id="KW-0408">Iron</keyword>
<keyword evidence="5 11" id="KW-0479">Metal-binding</keyword>
<dbReference type="GO" id="GO:0016705">
    <property type="term" value="F:oxidoreductase activity, acting on paired donors, with incorporation or reduction of molecular oxygen"/>
    <property type="evidence" value="ECO:0007669"/>
    <property type="project" value="InterPro"/>
</dbReference>
<dbReference type="GeneID" id="105130687"/>
<evidence type="ECO:0000256" key="6">
    <source>
        <dbReference type="ARBA" id="ARBA00022989"/>
    </source>
</evidence>
<name>A0AAJ6UM12_POPEU</name>
<dbReference type="AlphaFoldDB" id="A0AAJ6UM12"/>
<comment type="subcellular location">
    <subcellularLocation>
        <location evidence="1">Membrane</location>
        <topology evidence="1">Single-pass membrane protein</topology>
    </subcellularLocation>
</comment>
<dbReference type="InterPro" id="IPR001128">
    <property type="entry name" value="Cyt_P450"/>
</dbReference>
<keyword evidence="9 12" id="KW-0503">Monooxygenase</keyword>
<reference evidence="14" key="1">
    <citation type="submission" date="2025-08" db="UniProtKB">
        <authorList>
            <consortium name="RefSeq"/>
        </authorList>
    </citation>
    <scope>IDENTIFICATION</scope>
</reference>
<dbReference type="SUPFAM" id="SSF48264">
    <property type="entry name" value="Cytochrome P450"/>
    <property type="match status" value="1"/>
</dbReference>
<organism evidence="13 14">
    <name type="scientific">Populus euphratica</name>
    <name type="common">Euphrates poplar</name>
    <dbReference type="NCBI Taxonomy" id="75702"/>
    <lineage>
        <taxon>Eukaryota</taxon>
        <taxon>Viridiplantae</taxon>
        <taxon>Streptophyta</taxon>
        <taxon>Embryophyta</taxon>
        <taxon>Tracheophyta</taxon>
        <taxon>Spermatophyta</taxon>
        <taxon>Magnoliopsida</taxon>
        <taxon>eudicotyledons</taxon>
        <taxon>Gunneridae</taxon>
        <taxon>Pentapetalae</taxon>
        <taxon>rosids</taxon>
        <taxon>fabids</taxon>
        <taxon>Malpighiales</taxon>
        <taxon>Salicaceae</taxon>
        <taxon>Saliceae</taxon>
        <taxon>Populus</taxon>
    </lineage>
</organism>
<gene>
    <name evidence="14" type="primary">LOC105130687</name>
</gene>
<evidence type="ECO:0000256" key="10">
    <source>
        <dbReference type="ARBA" id="ARBA00023136"/>
    </source>
</evidence>
<dbReference type="GO" id="GO:0004497">
    <property type="term" value="F:monooxygenase activity"/>
    <property type="evidence" value="ECO:0007669"/>
    <property type="project" value="UniProtKB-KW"/>
</dbReference>
<sequence length="504" mass="58656">MHLLFLMIVLLVVCIFKFIHSVIWVPWRIQVYFRKQGISGPNYRPIFGNTPEYRRLFSEVRSKPMPFNHDIVHRVAPFYYEWSRKYGKTFLYWFGTKPTLAISDPDMIKEVLMNTGDGSFQKARNNPIAKLLFGQGLNGLDGEEWALHRRIANQAFMIERVKGWVPEIVESITKMLIKWEEIRRGRDEFEIDVHSELQNFTSDVIAKTAFGSNYEEGKLIFLLQDQHKYLAYQAFGNVYIPGFRFLPTKKNRERWRFDRETREAIRNLIKNNNSERENSRNLLSLLMSSYKNQEGEEEKLGIEEIINECKTFYFSGKESTADLLTWALLLLALHQEWQNKAREEVFSIFGENESMAAEKLNDLKIVNSILCETQRLYPPVVMLPRQTSKNVKLGALDVPAGTHFYLALPSVHHDPDIWGKDANEFNPLRFNEPRNHLASFFPFGIGPRMCVGKNLAVMEVKIVLAMIIRSYSFVVSPTYVHAPSLLLSTQPQFGAQILFRRILN</sequence>
<dbReference type="Pfam" id="PF00067">
    <property type="entry name" value="p450"/>
    <property type="match status" value="1"/>
</dbReference>
<dbReference type="KEGG" id="peu:105130687"/>
<evidence type="ECO:0000256" key="12">
    <source>
        <dbReference type="RuleBase" id="RU000461"/>
    </source>
</evidence>
<dbReference type="InterPro" id="IPR050665">
    <property type="entry name" value="Cytochrome_P450_Monooxygen"/>
</dbReference>
<evidence type="ECO:0000256" key="7">
    <source>
        <dbReference type="ARBA" id="ARBA00023002"/>
    </source>
</evidence>
<evidence type="ECO:0000313" key="13">
    <source>
        <dbReference type="Proteomes" id="UP000694918"/>
    </source>
</evidence>
<evidence type="ECO:0000256" key="5">
    <source>
        <dbReference type="ARBA" id="ARBA00022723"/>
    </source>
</evidence>
<keyword evidence="7 12" id="KW-0560">Oxidoreductase</keyword>
<dbReference type="GO" id="GO:0016020">
    <property type="term" value="C:membrane"/>
    <property type="evidence" value="ECO:0007669"/>
    <property type="project" value="UniProtKB-SubCell"/>
</dbReference>
<dbReference type="InterPro" id="IPR017972">
    <property type="entry name" value="Cyt_P450_CS"/>
</dbReference>
<dbReference type="Gene3D" id="1.10.630.10">
    <property type="entry name" value="Cytochrome P450"/>
    <property type="match status" value="1"/>
</dbReference>
<dbReference type="PROSITE" id="PS00086">
    <property type="entry name" value="CYTOCHROME_P450"/>
    <property type="match status" value="1"/>
</dbReference>
<evidence type="ECO:0000256" key="9">
    <source>
        <dbReference type="ARBA" id="ARBA00023033"/>
    </source>
</evidence>
<dbReference type="InterPro" id="IPR002401">
    <property type="entry name" value="Cyt_P450_E_grp-I"/>
</dbReference>
<dbReference type="PRINTS" id="PR00385">
    <property type="entry name" value="P450"/>
</dbReference>
<dbReference type="PANTHER" id="PTHR24282:SF211">
    <property type="entry name" value="CYTOCHROME P450-RELATED"/>
    <property type="match status" value="1"/>
</dbReference>